<dbReference type="RefSeq" id="XP_043144529.1">
    <property type="nucleotide sequence ID" value="XM_043288594.1"/>
</dbReference>
<dbReference type="AlphaFoldDB" id="A0A8E0QR35"/>
<dbReference type="InterPro" id="IPR009078">
    <property type="entry name" value="Ferritin-like_SF"/>
</dbReference>
<dbReference type="GeneID" id="66991123"/>
<dbReference type="SUPFAM" id="SSF47240">
    <property type="entry name" value="Ferritin-like"/>
    <property type="match status" value="1"/>
</dbReference>
<reference evidence="2" key="2">
    <citation type="submission" date="2021-01" db="EMBL/GenBank/DDBJ databases">
        <title>Pan-genome distribution and transcriptional activeness of fungal secondary metabolism genes in Aspergillus section Fumigati.</title>
        <authorList>
            <person name="Takahashi H."/>
            <person name="Umemura M."/>
            <person name="Ninomiya A."/>
            <person name="Kusuya Y."/>
            <person name="Urayama S."/>
            <person name="Shimizu M."/>
            <person name="Watanabe A."/>
            <person name="Kamei K."/>
            <person name="Yaguchi T."/>
            <person name="Hagiwara D."/>
        </authorList>
    </citation>
    <scope>NUCLEOTIDE SEQUENCE</scope>
    <source>
        <strain evidence="2">IFM 46973</strain>
    </source>
</reference>
<sequence>MHLPTLLVASAVSVLPCLALPTTSTQGDSPQSAKDAVPGESYLFTTYTGKKTPLAANYPRVIPPTAPNGSPAPDDVLFQNLLSAEWIIYSFYQQAVEVFSSADFTNLGLPNTTYQRIAEIRDNEAGHLRIFQDQISNHSLKPGPCKYEFGFNKTTLETFLALQVYIEVSSMAFLTGLSRQANRNISKSALMSIGQVETRHNVWSLIDVFNTSPFSGPADTVYPYANQILDTTNAFVVPGSCPKANPVYPNPRQDLPLLAFSKNEYYAVFYHGLNTVSVPFERKTNSSTIPARFEPKSSIIVVNIADSRDAPTEESVVGGPLVILEQPGSLTLEEPTAV</sequence>
<feature type="chain" id="PRO_5034177059" description="Protein rds1" evidence="1">
    <location>
        <begin position="20"/>
        <end position="338"/>
    </location>
</feature>
<dbReference type="EMBL" id="BBXM02000002">
    <property type="protein sequence ID" value="GIC87263.1"/>
    <property type="molecule type" value="Genomic_DNA"/>
</dbReference>
<evidence type="ECO:0000313" key="3">
    <source>
        <dbReference type="Proteomes" id="UP000036893"/>
    </source>
</evidence>
<evidence type="ECO:0000313" key="2">
    <source>
        <dbReference type="EMBL" id="GIC87263.1"/>
    </source>
</evidence>
<proteinExistence type="predicted"/>
<gene>
    <name evidence="2" type="ORF">Aud_003647</name>
</gene>
<protein>
    <recommendedName>
        <fullName evidence="4">Protein rds1</fullName>
    </recommendedName>
</protein>
<accession>A0A8E0QR35</accession>
<keyword evidence="1" id="KW-0732">Signal</keyword>
<comment type="caution">
    <text evidence="2">The sequence shown here is derived from an EMBL/GenBank/DDBJ whole genome shotgun (WGS) entry which is preliminary data.</text>
</comment>
<reference evidence="2" key="1">
    <citation type="journal article" date="2015" name="Genome Announc.">
        <title>Draft Genome Sequence of the Pathogenic Filamentous Fungus Aspergillus udagawae Strain IFM 46973T.</title>
        <authorList>
            <person name="Kusuya Y."/>
            <person name="Takahashi-Nakaguchi A."/>
            <person name="Takahashi H."/>
            <person name="Yaguchi T."/>
        </authorList>
    </citation>
    <scope>NUCLEOTIDE SEQUENCE</scope>
    <source>
        <strain evidence="2">IFM 46973</strain>
    </source>
</reference>
<name>A0A8E0QR35_9EURO</name>
<dbReference type="Proteomes" id="UP000036893">
    <property type="component" value="Unassembled WGS sequence"/>
</dbReference>
<organism evidence="2 3">
    <name type="scientific">Aspergillus udagawae</name>
    <dbReference type="NCBI Taxonomy" id="91492"/>
    <lineage>
        <taxon>Eukaryota</taxon>
        <taxon>Fungi</taxon>
        <taxon>Dikarya</taxon>
        <taxon>Ascomycota</taxon>
        <taxon>Pezizomycotina</taxon>
        <taxon>Eurotiomycetes</taxon>
        <taxon>Eurotiomycetidae</taxon>
        <taxon>Eurotiales</taxon>
        <taxon>Aspergillaceae</taxon>
        <taxon>Aspergillus</taxon>
        <taxon>Aspergillus subgen. Fumigati</taxon>
    </lineage>
</organism>
<feature type="signal peptide" evidence="1">
    <location>
        <begin position="1"/>
        <end position="19"/>
    </location>
</feature>
<evidence type="ECO:0000256" key="1">
    <source>
        <dbReference type="SAM" id="SignalP"/>
    </source>
</evidence>
<evidence type="ECO:0008006" key="4">
    <source>
        <dbReference type="Google" id="ProtNLM"/>
    </source>
</evidence>
<dbReference type="Pfam" id="PF13668">
    <property type="entry name" value="Ferritin_2"/>
    <property type="match status" value="1"/>
</dbReference>